<dbReference type="Proteomes" id="UP001294412">
    <property type="component" value="Unassembled WGS sequence"/>
</dbReference>
<gene>
    <name evidence="2" type="ORF">U0C82_14235</name>
</gene>
<sequence length="529" mass="57007">MLRSKSFSERFRRACDGNVAMIFALALPVLIMTSGGALDYGNAVRIKSAVQAAADSASLAAVRFTGRDAAARKAASDAIFAFNLGDLGVDIGQTTLSQDGNTFIYAADFKVATPFMKILGVDSLAMETEAAATAADSPLDIVLVLDSSGSMVHGNRMGELKKSVTLFLSKFKSNEHTQVGLVPFDSQVKATGSLFGVVANTTVANPFAGVSCNMVTDPMDRQACYDNVNFKPSAVDCNALINATHTDRSRCSPTADGFRATSERIYSSYYGADIRYRAFIANNRLFVYRDQGTYFCFFGCGWINTTATTKLWEGPSGRAVPVASKPNESETANNDLIALAPGPWPRCFVDRTQPYDTTNDAMTLAIPATIYPEASCATPTLEPITGLTKDLNKVNAAAQKLTPSGNTNITIGIQWGMEAFTPASPFTGAQNGDDVRKIMVILTDGENTQNRWMGSRNRKEINQRTLLACENARKAGIEIHTINLVEGDAKLLSACASNKSFFYQVATAGELEEAFETIAYHAQGVRLIW</sequence>
<dbReference type="PANTHER" id="PTHR24020:SF20">
    <property type="entry name" value="PH DOMAIN-CONTAINING PROTEIN"/>
    <property type="match status" value="1"/>
</dbReference>
<evidence type="ECO:0000259" key="1">
    <source>
        <dbReference type="PROSITE" id="PS50234"/>
    </source>
</evidence>
<name>A0ABU5I5W1_9HYPH</name>
<dbReference type="CDD" id="cd00198">
    <property type="entry name" value="vWFA"/>
    <property type="match status" value="1"/>
</dbReference>
<proteinExistence type="predicted"/>
<dbReference type="Gene3D" id="3.40.50.410">
    <property type="entry name" value="von Willebrand factor, type A domain"/>
    <property type="match status" value="2"/>
</dbReference>
<protein>
    <submittedName>
        <fullName evidence="2">VWA domain-containing protein</fullName>
    </submittedName>
</protein>
<dbReference type="InterPro" id="IPR050525">
    <property type="entry name" value="ECM_Assembly_Org"/>
</dbReference>
<dbReference type="InterPro" id="IPR002035">
    <property type="entry name" value="VWF_A"/>
</dbReference>
<dbReference type="InterPro" id="IPR028087">
    <property type="entry name" value="Tad_N"/>
</dbReference>
<organism evidence="2 3">
    <name type="scientific">Fulvimarina uroteuthidis</name>
    <dbReference type="NCBI Taxonomy" id="3098149"/>
    <lineage>
        <taxon>Bacteria</taxon>
        <taxon>Pseudomonadati</taxon>
        <taxon>Pseudomonadota</taxon>
        <taxon>Alphaproteobacteria</taxon>
        <taxon>Hyphomicrobiales</taxon>
        <taxon>Aurantimonadaceae</taxon>
        <taxon>Fulvimarina</taxon>
    </lineage>
</organism>
<dbReference type="SMART" id="SM00327">
    <property type="entry name" value="VWA"/>
    <property type="match status" value="1"/>
</dbReference>
<feature type="domain" description="VWFA" evidence="1">
    <location>
        <begin position="387"/>
        <end position="518"/>
    </location>
</feature>
<dbReference type="EMBL" id="JAXLPB010000004">
    <property type="protein sequence ID" value="MDY8110298.1"/>
    <property type="molecule type" value="Genomic_DNA"/>
</dbReference>
<dbReference type="PRINTS" id="PR00453">
    <property type="entry name" value="VWFADOMAIN"/>
</dbReference>
<dbReference type="Pfam" id="PF13400">
    <property type="entry name" value="Tad"/>
    <property type="match status" value="1"/>
</dbReference>
<dbReference type="InterPro" id="IPR036465">
    <property type="entry name" value="vWFA_dom_sf"/>
</dbReference>
<keyword evidence="3" id="KW-1185">Reference proteome</keyword>
<dbReference type="PROSITE" id="PS50234">
    <property type="entry name" value="VWFA"/>
    <property type="match status" value="2"/>
</dbReference>
<evidence type="ECO:0000313" key="2">
    <source>
        <dbReference type="EMBL" id="MDY8110298.1"/>
    </source>
</evidence>
<reference evidence="2 3" key="1">
    <citation type="submission" date="2023-12" db="EMBL/GenBank/DDBJ databases">
        <title>Description of Novel Strain Fulvimarina sp. 2208YS6-2-32 isolated from Uroteuthis (Photololigo) edulis.</title>
        <authorList>
            <person name="Park J.-S."/>
        </authorList>
    </citation>
    <scope>NUCLEOTIDE SEQUENCE [LARGE SCALE GENOMIC DNA]</scope>
    <source>
        <strain evidence="2 3">2208YS6-2-32</strain>
    </source>
</reference>
<feature type="domain" description="VWFA" evidence="1">
    <location>
        <begin position="140"/>
        <end position="194"/>
    </location>
</feature>
<comment type="caution">
    <text evidence="2">The sequence shown here is derived from an EMBL/GenBank/DDBJ whole genome shotgun (WGS) entry which is preliminary data.</text>
</comment>
<evidence type="ECO:0000313" key="3">
    <source>
        <dbReference type="Proteomes" id="UP001294412"/>
    </source>
</evidence>
<dbReference type="SUPFAM" id="SSF53300">
    <property type="entry name" value="vWA-like"/>
    <property type="match status" value="1"/>
</dbReference>
<dbReference type="PANTHER" id="PTHR24020">
    <property type="entry name" value="COLLAGEN ALPHA"/>
    <property type="match status" value="1"/>
</dbReference>
<accession>A0ABU5I5W1</accession>
<dbReference type="Pfam" id="PF00092">
    <property type="entry name" value="VWA"/>
    <property type="match status" value="2"/>
</dbReference>